<evidence type="ECO:0000313" key="4">
    <source>
        <dbReference type="EMBL" id="CAK9084532.1"/>
    </source>
</evidence>
<accession>A0ABP0QBZ8</accession>
<feature type="signal peptide" evidence="3">
    <location>
        <begin position="1"/>
        <end position="20"/>
    </location>
</feature>
<gene>
    <name evidence="4" type="ORF">CCMP2556_LOCUS41107</name>
</gene>
<evidence type="ECO:0000256" key="2">
    <source>
        <dbReference type="SAM" id="MobiDB-lite"/>
    </source>
</evidence>
<evidence type="ECO:0000256" key="3">
    <source>
        <dbReference type="SAM" id="SignalP"/>
    </source>
</evidence>
<feature type="region of interest" description="Disordered" evidence="2">
    <location>
        <begin position="529"/>
        <end position="581"/>
    </location>
</feature>
<feature type="compositionally biased region" description="Basic and acidic residues" evidence="2">
    <location>
        <begin position="103"/>
        <end position="117"/>
    </location>
</feature>
<evidence type="ECO:0000256" key="1">
    <source>
        <dbReference type="SAM" id="Coils"/>
    </source>
</evidence>
<organism evidence="4 5">
    <name type="scientific">Durusdinium trenchii</name>
    <dbReference type="NCBI Taxonomy" id="1381693"/>
    <lineage>
        <taxon>Eukaryota</taxon>
        <taxon>Sar</taxon>
        <taxon>Alveolata</taxon>
        <taxon>Dinophyceae</taxon>
        <taxon>Suessiales</taxon>
        <taxon>Symbiodiniaceae</taxon>
        <taxon>Durusdinium</taxon>
    </lineage>
</organism>
<proteinExistence type="predicted"/>
<feature type="coiled-coil region" evidence="1">
    <location>
        <begin position="361"/>
        <end position="451"/>
    </location>
</feature>
<name>A0ABP0QBZ8_9DINO</name>
<comment type="caution">
    <text evidence="4">The sequence shown here is derived from an EMBL/GenBank/DDBJ whole genome shotgun (WGS) entry which is preliminary data.</text>
</comment>
<keyword evidence="3" id="KW-0732">Signal</keyword>
<reference evidence="4 5" key="1">
    <citation type="submission" date="2024-02" db="EMBL/GenBank/DDBJ databases">
        <authorList>
            <person name="Chen Y."/>
            <person name="Shah S."/>
            <person name="Dougan E. K."/>
            <person name="Thang M."/>
            <person name="Chan C."/>
        </authorList>
    </citation>
    <scope>NUCLEOTIDE SEQUENCE [LARGE SCALE GENOMIC DNA]</scope>
</reference>
<dbReference type="Proteomes" id="UP001642484">
    <property type="component" value="Unassembled WGS sequence"/>
</dbReference>
<protein>
    <submittedName>
        <fullName evidence="4">Uncharacterized protein</fullName>
    </submittedName>
</protein>
<dbReference type="EMBL" id="CAXAMN010024206">
    <property type="protein sequence ID" value="CAK9084532.1"/>
    <property type="molecule type" value="Genomic_DNA"/>
</dbReference>
<keyword evidence="5" id="KW-1185">Reference proteome</keyword>
<keyword evidence="1" id="KW-0175">Coiled coil</keyword>
<feature type="region of interest" description="Disordered" evidence="2">
    <location>
        <begin position="103"/>
        <end position="123"/>
    </location>
</feature>
<evidence type="ECO:0000313" key="5">
    <source>
        <dbReference type="Proteomes" id="UP001642484"/>
    </source>
</evidence>
<dbReference type="Gene3D" id="1.20.5.730">
    <property type="entry name" value="Single helix bin"/>
    <property type="match status" value="1"/>
</dbReference>
<sequence>MKSSVVLVLVLALSAAHVQASVQKVLGLLKEMKSQGEDALEKEEKQHADYTAFCEKTLSEKDRAIEEGTERIERLKADIEKFEASVTTLTSELQAHQKEIEVAQQDSEKNTALRQQEESDYSSTHQEYQESIRVAAGLEGAIGEALELLKAQKDSEAEAAMAQLKAKLGKKLEVFDPLGSETRSSAVGSAYDFQSQGVVEMLEKLQVKFSEEKEALETLETSKKSSHQQVMDSLAKQVTTASEAQEEKTLFKSKAQQSLATAKTDLEEAESTLAEDVKYKKDLSFDCQKKATEFASNQKLRREELEAIEKASEIIAGKTVAGAQKHLESGFLQSTSLALLRTVRRLSVLIQRLRNAEAGKNETLQGVREVLQKYLANLEAERRSEIEHEGFCQKELSLNNRTRKQKTAKIESLTAEIQQLQSSVAKLAEDIAEASSQITELSTALSEATRLRSDEKAQNRRTLFEAQAAQEAVTEALKLLQDAFEKSEGISFVQENSKTGVVKLLETVLGDFSRLEAETKAQENAAEQEFKTFKADSNADKASKQTDAEHFDEKKSEQSRVLAQKEADLASSEAELESAEQYHKELAGQCLSSDSEAALQKAHREEEIQNLKTALKELEQ</sequence>
<feature type="compositionally biased region" description="Basic and acidic residues" evidence="2">
    <location>
        <begin position="529"/>
        <end position="568"/>
    </location>
</feature>
<feature type="chain" id="PRO_5045194536" evidence="3">
    <location>
        <begin position="21"/>
        <end position="620"/>
    </location>
</feature>